<dbReference type="AlphaFoldDB" id="A0AAD7XRY8"/>
<dbReference type="InterPro" id="IPR001849">
    <property type="entry name" value="PH_domain"/>
</dbReference>
<dbReference type="SUPFAM" id="SSF50729">
    <property type="entry name" value="PH domain-like"/>
    <property type="match status" value="1"/>
</dbReference>
<evidence type="ECO:0000313" key="3">
    <source>
        <dbReference type="Proteomes" id="UP001230188"/>
    </source>
</evidence>
<dbReference type="InterPro" id="IPR011993">
    <property type="entry name" value="PH-like_dom_sf"/>
</dbReference>
<organism evidence="2 3">
    <name type="scientific">Chrysophaeum taylorii</name>
    <dbReference type="NCBI Taxonomy" id="2483200"/>
    <lineage>
        <taxon>Eukaryota</taxon>
        <taxon>Sar</taxon>
        <taxon>Stramenopiles</taxon>
        <taxon>Ochrophyta</taxon>
        <taxon>Pelagophyceae</taxon>
        <taxon>Pelagomonadales</taxon>
        <taxon>Pelagomonadaceae</taxon>
        <taxon>Chrysophaeum</taxon>
    </lineage>
</organism>
<comment type="caution">
    <text evidence="2">The sequence shown here is derived from an EMBL/GenBank/DDBJ whole genome shotgun (WGS) entry which is preliminary data.</text>
</comment>
<evidence type="ECO:0000259" key="1">
    <source>
        <dbReference type="PROSITE" id="PS50003"/>
    </source>
</evidence>
<keyword evidence="3" id="KW-1185">Reference proteome</keyword>
<dbReference type="SMART" id="SM00233">
    <property type="entry name" value="PH"/>
    <property type="match status" value="1"/>
</dbReference>
<evidence type="ECO:0000313" key="2">
    <source>
        <dbReference type="EMBL" id="KAJ8608485.1"/>
    </source>
</evidence>
<accession>A0AAD7XRY8</accession>
<dbReference type="Pfam" id="PF00169">
    <property type="entry name" value="PH"/>
    <property type="match status" value="1"/>
</dbReference>
<dbReference type="EMBL" id="JAQMWT010000167">
    <property type="protein sequence ID" value="KAJ8608485.1"/>
    <property type="molecule type" value="Genomic_DNA"/>
</dbReference>
<dbReference type="Gene3D" id="2.30.29.30">
    <property type="entry name" value="Pleckstrin-homology domain (PH domain)/Phosphotyrosine-binding domain (PTB)"/>
    <property type="match status" value="1"/>
</dbReference>
<proteinExistence type="predicted"/>
<reference evidence="2" key="1">
    <citation type="submission" date="2023-01" db="EMBL/GenBank/DDBJ databases">
        <title>Metagenome sequencing of chrysophaentin producing Chrysophaeum taylorii.</title>
        <authorList>
            <person name="Davison J."/>
            <person name="Bewley C."/>
        </authorList>
    </citation>
    <scope>NUCLEOTIDE SEQUENCE</scope>
    <source>
        <strain evidence="2">NIES-1699</strain>
    </source>
</reference>
<dbReference type="PROSITE" id="PS50003">
    <property type="entry name" value="PH_DOMAIN"/>
    <property type="match status" value="1"/>
</dbReference>
<feature type="domain" description="PH" evidence="1">
    <location>
        <begin position="155"/>
        <end position="249"/>
    </location>
</feature>
<gene>
    <name evidence="2" type="ORF">CTAYLR_005718</name>
</gene>
<name>A0AAD7XRY8_9STRA</name>
<sequence>MLSSPWIHLRALFSDEGSDCLRSGGGKVPYFNSCVGCSIGSAQQCVLDMRRNVSFNVPPDCTLGKLGASVGNPGKNDDQTCCAVEGKRETYAYPDAFSLKKECDTLCPTWKSIWEDACDPSSFDGWMDVAARFVKKVLLLLGSRDLSEQSAKQEYVTKCGHLWRVDSNGKWVKRWFELRKDVLASYKAEDRTKLKNAIKVSKITRIELSTDAERPTHFVMTCGTSSYPFRGETPEDAASWVDTIGKRLHVR</sequence>
<dbReference type="Proteomes" id="UP001230188">
    <property type="component" value="Unassembled WGS sequence"/>
</dbReference>
<protein>
    <recommendedName>
        <fullName evidence="1">PH domain-containing protein</fullName>
    </recommendedName>
</protein>